<sequence length="215" mass="22939">MRSQHVRLPFTEGSLDAPDRPRAYALMAHCFAGSRRNLAAARISKRLAHHGIATLRFDFTSLLLSENIAELREAYGWMERHHAAPGLLVGHSLGGAAVLRSGLGAALATVGTPRDPHASILPYVSGDRAVIGGYPVGLPAGFLDDLAAHPPLRDLPGPLLVVHSPTDEIVPWDESLVPHASCLSVEADHMLTTPGAAHRVADLIDAWFRACVLGI</sequence>
<dbReference type="Proteomes" id="UP000233249">
    <property type="component" value="Unassembled WGS sequence"/>
</dbReference>
<protein>
    <submittedName>
        <fullName evidence="1">Osmotically inducible protein OsmC</fullName>
    </submittedName>
</protein>
<dbReference type="STRING" id="1121365.GCA_000375365_01719"/>
<evidence type="ECO:0000313" key="2">
    <source>
        <dbReference type="Proteomes" id="UP000233249"/>
    </source>
</evidence>
<comment type="caution">
    <text evidence="1">The sequence shown here is derived from an EMBL/GenBank/DDBJ whole genome shotgun (WGS) entry which is preliminary data.</text>
</comment>
<dbReference type="AlphaFoldDB" id="A0A2N0XAM9"/>
<dbReference type="SUPFAM" id="SSF53474">
    <property type="entry name" value="alpha/beta-Hydrolases"/>
    <property type="match status" value="1"/>
</dbReference>
<dbReference type="InterPro" id="IPR029058">
    <property type="entry name" value="AB_hydrolase_fold"/>
</dbReference>
<accession>A0A2N0XAM9</accession>
<dbReference type="RefSeq" id="WP_101172767.1">
    <property type="nucleotide sequence ID" value="NZ_JAKRKB010000001.1"/>
</dbReference>
<organism evidence="1 2">
    <name type="scientific">Corynebacterium mastitidis</name>
    <dbReference type="NCBI Taxonomy" id="161890"/>
    <lineage>
        <taxon>Bacteria</taxon>
        <taxon>Bacillati</taxon>
        <taxon>Actinomycetota</taxon>
        <taxon>Actinomycetes</taxon>
        <taxon>Mycobacteriales</taxon>
        <taxon>Corynebacteriaceae</taxon>
        <taxon>Corynebacterium</taxon>
    </lineage>
</organism>
<dbReference type="Gene3D" id="3.40.50.1820">
    <property type="entry name" value="alpha/beta hydrolase"/>
    <property type="match status" value="1"/>
</dbReference>
<gene>
    <name evidence="1" type="ORF">CXB45_00920</name>
</gene>
<proteinExistence type="predicted"/>
<evidence type="ECO:0000313" key="1">
    <source>
        <dbReference type="EMBL" id="PKF69755.1"/>
    </source>
</evidence>
<reference evidence="1 2" key="1">
    <citation type="submission" date="2017-12" db="EMBL/GenBank/DDBJ databases">
        <title>Corynebacterium mastitidis 16-1433 Genome.</title>
        <authorList>
            <person name="Gulvik C.A."/>
        </authorList>
    </citation>
    <scope>NUCLEOTIDE SEQUENCE [LARGE SCALE GENOMIC DNA]</scope>
    <source>
        <strain evidence="1 2">16-1433</strain>
    </source>
</reference>
<dbReference type="EMBL" id="PJAF01000001">
    <property type="protein sequence ID" value="PKF69755.1"/>
    <property type="molecule type" value="Genomic_DNA"/>
</dbReference>
<name>A0A2N0XAM9_9CORY</name>
<dbReference type="OrthoDB" id="9789573at2"/>